<evidence type="ECO:0000313" key="2">
    <source>
        <dbReference type="Proteomes" id="UP001515683"/>
    </source>
</evidence>
<name>A0ABX0R7Y9_9GAMM</name>
<comment type="caution">
    <text evidence="1">The sequence shown here is derived from an EMBL/GenBank/DDBJ whole genome shotgun (WGS) entry which is preliminary data.</text>
</comment>
<keyword evidence="2" id="KW-1185">Reference proteome</keyword>
<sequence length="317" mass="34718">MQTFDQRTVDGTGAFLVGELERLDQTLNAPLVAYTWSRDIQLREDVSIADDISSWTNTSFAAAGSGANPNGKNWVGANSTAIAGVNIDIDKLGLPLNLWGMELGWTVIELNAAQQVGRPIDAQKYDGMQLKWQMDNDEQVYIGDTDKGLKGLLTLATGTGKVGLTNAVKTWVTSTADEIRQSVNTVLTTAWKNSAYSMVPTDLLLPPEQYALLASTIVSEAGNQSLLTYLSTNTIAYHQNGLPLNIRAVKWLKGRGVGGTDRMLAYTNDKKFVRFPQVPLRSIPIQYRGLYQLVTYYGKLGAVEPVYPETLAYMDGI</sequence>
<dbReference type="Proteomes" id="UP001515683">
    <property type="component" value="Unassembled WGS sequence"/>
</dbReference>
<organism evidence="1 2">
    <name type="scientific">Candidatus Pantoea multigeneris</name>
    <dbReference type="NCBI Taxonomy" id="2608357"/>
    <lineage>
        <taxon>Bacteria</taxon>
        <taxon>Pseudomonadati</taxon>
        <taxon>Pseudomonadota</taxon>
        <taxon>Gammaproteobacteria</taxon>
        <taxon>Enterobacterales</taxon>
        <taxon>Erwiniaceae</taxon>
        <taxon>Pantoea</taxon>
    </lineage>
</organism>
<dbReference type="EMBL" id="VWXF01000001">
    <property type="protein sequence ID" value="NIF20268.1"/>
    <property type="molecule type" value="Genomic_DNA"/>
</dbReference>
<dbReference type="RefSeq" id="WP_167012191.1">
    <property type="nucleotide sequence ID" value="NZ_VWXF01000001.1"/>
</dbReference>
<dbReference type="Pfam" id="PF09950">
    <property type="entry name" value="Major_capside"/>
    <property type="match status" value="1"/>
</dbReference>
<reference evidence="1 2" key="1">
    <citation type="journal article" date="2019" name="bioRxiv">
        <title>Bacteria contribute to plant secondary compound degradation in a generalist herbivore system.</title>
        <authorList>
            <person name="Francoeur C.B."/>
            <person name="Khadempour L."/>
            <person name="Moreira-Soto R.D."/>
            <person name="Gotting K."/>
            <person name="Book A.J."/>
            <person name="Pinto-Tomas A.A."/>
            <person name="Keefover-Ring K."/>
            <person name="Currie C.R."/>
        </authorList>
    </citation>
    <scope>NUCLEOTIDE SEQUENCE [LARGE SCALE GENOMIC DNA]</scope>
    <source>
        <strain evidence="1">Acro-835</strain>
    </source>
</reference>
<protein>
    <submittedName>
        <fullName evidence="1">DUF2184 domain-containing protein</fullName>
    </submittedName>
</protein>
<dbReference type="PIRSF" id="PIRSF029202">
    <property type="entry name" value="UCP029202"/>
    <property type="match status" value="1"/>
</dbReference>
<gene>
    <name evidence="1" type="ORF">F3J40_01370</name>
</gene>
<dbReference type="InterPro" id="IPR020049">
    <property type="entry name" value="Major_capsid-like"/>
</dbReference>
<evidence type="ECO:0000313" key="1">
    <source>
        <dbReference type="EMBL" id="NIF20268.1"/>
    </source>
</evidence>
<proteinExistence type="predicted"/>
<accession>A0ABX0R7Y9</accession>